<evidence type="ECO:0000256" key="2">
    <source>
        <dbReference type="ARBA" id="ARBA00022821"/>
    </source>
</evidence>
<accession>A0A444WNC8</accession>
<dbReference type="InterPro" id="IPR055414">
    <property type="entry name" value="LRR_R13L4/SHOC2-like"/>
</dbReference>
<dbReference type="SUPFAM" id="SSF52540">
    <property type="entry name" value="P-loop containing nucleoside triphosphate hydrolases"/>
    <property type="match status" value="2"/>
</dbReference>
<dbReference type="InterPro" id="IPR058922">
    <property type="entry name" value="WHD_DRP"/>
</dbReference>
<dbReference type="InterPro" id="IPR027417">
    <property type="entry name" value="P-loop_NTPase"/>
</dbReference>
<feature type="domain" description="TIR" evidence="4">
    <location>
        <begin position="13"/>
        <end position="180"/>
    </location>
</feature>
<evidence type="ECO:0000313" key="5">
    <source>
        <dbReference type="EMBL" id="RYQ79027.1"/>
    </source>
</evidence>
<dbReference type="SMART" id="SM00255">
    <property type="entry name" value="TIR"/>
    <property type="match status" value="1"/>
</dbReference>
<dbReference type="AlphaFoldDB" id="A0A444WNC8"/>
<organism evidence="5 6">
    <name type="scientific">Arachis hypogaea</name>
    <name type="common">Peanut</name>
    <dbReference type="NCBI Taxonomy" id="3818"/>
    <lineage>
        <taxon>Eukaryota</taxon>
        <taxon>Viridiplantae</taxon>
        <taxon>Streptophyta</taxon>
        <taxon>Embryophyta</taxon>
        <taxon>Tracheophyta</taxon>
        <taxon>Spermatophyta</taxon>
        <taxon>Magnoliopsida</taxon>
        <taxon>eudicotyledons</taxon>
        <taxon>Gunneridae</taxon>
        <taxon>Pentapetalae</taxon>
        <taxon>rosids</taxon>
        <taxon>fabids</taxon>
        <taxon>Fabales</taxon>
        <taxon>Fabaceae</taxon>
        <taxon>Papilionoideae</taxon>
        <taxon>50 kb inversion clade</taxon>
        <taxon>dalbergioids sensu lato</taxon>
        <taxon>Dalbergieae</taxon>
        <taxon>Pterocarpus clade</taxon>
        <taxon>Arachis</taxon>
    </lineage>
</organism>
<dbReference type="GO" id="GO:0043531">
    <property type="term" value="F:ADP binding"/>
    <property type="evidence" value="ECO:0007669"/>
    <property type="project" value="InterPro"/>
</dbReference>
<dbReference type="PANTHER" id="PTHR11017:SF252">
    <property type="entry name" value="RESISTANCE PROTEIN (TIR-NBS-LRR CLASS), PUTATIVE-RELATED"/>
    <property type="match status" value="1"/>
</dbReference>
<dbReference type="InterPro" id="IPR000157">
    <property type="entry name" value="TIR_dom"/>
</dbReference>
<dbReference type="InterPro" id="IPR036388">
    <property type="entry name" value="WH-like_DNA-bd_sf"/>
</dbReference>
<dbReference type="PROSITE" id="PS50104">
    <property type="entry name" value="TIR"/>
    <property type="match status" value="1"/>
</dbReference>
<dbReference type="PANTHER" id="PTHR11017">
    <property type="entry name" value="LEUCINE-RICH REPEAT-CONTAINING PROTEIN"/>
    <property type="match status" value="1"/>
</dbReference>
<dbReference type="SUPFAM" id="SSF52200">
    <property type="entry name" value="Toll/Interleukin receptor TIR domain"/>
    <property type="match status" value="1"/>
</dbReference>
<keyword evidence="3" id="KW-0520">NAD</keyword>
<comment type="caution">
    <text evidence="5">The sequence shown here is derived from an EMBL/GenBank/DDBJ whole genome shotgun (WGS) entry which is preliminary data.</text>
</comment>
<dbReference type="Proteomes" id="UP000289738">
    <property type="component" value="Unassembled WGS sequence"/>
</dbReference>
<evidence type="ECO:0000256" key="1">
    <source>
        <dbReference type="ARBA" id="ARBA00022737"/>
    </source>
</evidence>
<keyword evidence="1" id="KW-0677">Repeat</keyword>
<dbReference type="GO" id="GO:0006952">
    <property type="term" value="P:defense response"/>
    <property type="evidence" value="ECO:0007669"/>
    <property type="project" value="UniProtKB-KW"/>
</dbReference>
<name>A0A444WNC8_ARAHY</name>
<reference evidence="5 6" key="1">
    <citation type="submission" date="2019-01" db="EMBL/GenBank/DDBJ databases">
        <title>Sequencing of cultivated peanut Arachis hypogaea provides insights into genome evolution and oil improvement.</title>
        <authorList>
            <person name="Chen X."/>
        </authorList>
    </citation>
    <scope>NUCLEOTIDE SEQUENCE [LARGE SCALE GENOMIC DNA]</scope>
    <source>
        <strain evidence="6">cv. Fuhuasheng</strain>
        <tissue evidence="5">Leaves</tissue>
    </source>
</reference>
<dbReference type="FunFam" id="3.40.50.10140:FF:000007">
    <property type="entry name" value="Disease resistance protein (TIR-NBS-LRR class)"/>
    <property type="match status" value="1"/>
</dbReference>
<dbReference type="InterPro" id="IPR032675">
    <property type="entry name" value="LRR_dom_sf"/>
</dbReference>
<evidence type="ECO:0000259" key="4">
    <source>
        <dbReference type="PROSITE" id="PS50104"/>
    </source>
</evidence>
<protein>
    <recommendedName>
        <fullName evidence="4">TIR domain-containing protein</fullName>
    </recommendedName>
</protein>
<dbReference type="Pfam" id="PF01582">
    <property type="entry name" value="TIR"/>
    <property type="match status" value="1"/>
</dbReference>
<dbReference type="InterPro" id="IPR042197">
    <property type="entry name" value="Apaf_helical"/>
</dbReference>
<dbReference type="InterPro" id="IPR035897">
    <property type="entry name" value="Toll_tir_struct_dom_sf"/>
</dbReference>
<proteinExistence type="predicted"/>
<gene>
    <name evidence="5" type="ORF">Ahy_Scaffold8g108505</name>
</gene>
<keyword evidence="6" id="KW-1185">Reference proteome</keyword>
<dbReference type="Pfam" id="PF23559">
    <property type="entry name" value="WHD_DRP"/>
    <property type="match status" value="1"/>
</dbReference>
<dbReference type="FunFam" id="1.10.10.10:FF:000322">
    <property type="entry name" value="Probable disease resistance protein At1g63360"/>
    <property type="match status" value="1"/>
</dbReference>
<dbReference type="Gene3D" id="3.80.10.10">
    <property type="entry name" value="Ribonuclease Inhibitor"/>
    <property type="match status" value="2"/>
</dbReference>
<dbReference type="Gene3D" id="1.10.10.10">
    <property type="entry name" value="Winged helix-like DNA-binding domain superfamily/Winged helix DNA-binding domain"/>
    <property type="match status" value="1"/>
</dbReference>
<dbReference type="Pfam" id="PF23598">
    <property type="entry name" value="LRR_14"/>
    <property type="match status" value="1"/>
</dbReference>
<sequence length="1089" mass="124213">MADHDAESCSSQFIYDVFLSFRGSTRCGFTDTLYTALTNKGITTFRDDENLRVGDRIRDTLLEAIKRSRMSIAVLCQNYASSAWCLDELVQIMECSNKGSKRPVFPIFYHVDPSDVRHQKNQYDQDMKQHESRYGKDSHRVQAWRLALYEVSNLSGKHCKVNRYESEIIKSIVEEVSAKLPPEPLYIKHPIGFDSHFEAVESLWNIKSHNTICMLVIYGDGNKTTFVGELFNKFQHQFEAASFLDKVSEKSRGVDGLENLQVALLYEMGVHKKPMLGSTLKGSSDIKQSLRNKRVLLVLDDVDNTEQLDSLAGGGDWFCPGSRIVITTRDANFLNNQVLDGFKIEKYCINEGEFDRMEALGSNHQKQDEVVEEDMVGFVNIFNDVTKQLKENDSCVDVISIIGMGGLGKTTLAKKIYNNNEVKKLFPCCVWVTVSKDYKAKELLQSLLKGCGLSESIKGEDISEDDQKSKVQKFLENKKYLIVLDDLWEPEVWDEVDCLFPENNNGSAILITSRNDGVANYTGSKSYYPPLLDKDESWKLFCKKVFKRRECPSVLEHMGRLMVEKCRGLPLAIITLAGVVAKKRRLPVEWTRIMRNVLWYVDKDDGRVTNVLKLSYDSLPKRLKSCFLFLGVYPEDYEIPVKRLKQLWIAEGLIQPPKIGISDGLEVEDIAEEYLNELVDRSLVMVVKRKSDGGVKSCWIHDLLLDLCISENRAEKGIEICTGKDIPSLDNVKSCRFSLRNTNRDSFKQCDHSCIRSLMCFSGRYFPEGLDLMSFNSARILEFRYGYALSLTTQDLSMIIHLRYLRLYRVVHSPTKNHLDPICTLPNLETLILDTNDVVYNIPHGIWRLKKLRHLEGILRMRSKIVPPETSGEDCLPNLQTLQYLIVEERTKISSIVNGRFPKLRKLGLKCWKHELKGLHHLKNLEKLKLEGFTQLPSKAHEFPSNIAKINIGLRSANFTLAVINYSCLNTLGHLTSLRVLKACSGKVKGKSLCLAAGSFPNLEVLHLTDISFKSWILEKGAMPSLQHLFIKDCDDLDKLPEQLWSLTNLQDVRVVNPNPKLRESLRERAKPKDGCKLIVSEVPDKWII</sequence>
<dbReference type="EMBL" id="SDMP01000028">
    <property type="protein sequence ID" value="RYQ79027.1"/>
    <property type="molecule type" value="Genomic_DNA"/>
</dbReference>
<evidence type="ECO:0000313" key="6">
    <source>
        <dbReference type="Proteomes" id="UP000289738"/>
    </source>
</evidence>
<dbReference type="OrthoDB" id="1411662at2759"/>
<dbReference type="STRING" id="3818.A0A444WNC8"/>
<keyword evidence="2" id="KW-0611">Plant defense</keyword>
<dbReference type="Gene3D" id="3.40.50.300">
    <property type="entry name" value="P-loop containing nucleotide triphosphate hydrolases"/>
    <property type="match status" value="2"/>
</dbReference>
<dbReference type="Pfam" id="PF00931">
    <property type="entry name" value="NB-ARC"/>
    <property type="match status" value="2"/>
</dbReference>
<dbReference type="InterPro" id="IPR044974">
    <property type="entry name" value="Disease_R_plants"/>
</dbReference>
<dbReference type="Gene3D" id="3.40.50.10140">
    <property type="entry name" value="Toll/interleukin-1 receptor homology (TIR) domain"/>
    <property type="match status" value="1"/>
</dbReference>
<dbReference type="GO" id="GO:0007165">
    <property type="term" value="P:signal transduction"/>
    <property type="evidence" value="ECO:0007669"/>
    <property type="project" value="InterPro"/>
</dbReference>
<evidence type="ECO:0000256" key="3">
    <source>
        <dbReference type="ARBA" id="ARBA00023027"/>
    </source>
</evidence>
<dbReference type="Gene3D" id="1.10.8.430">
    <property type="entry name" value="Helical domain of apoptotic protease-activating factors"/>
    <property type="match status" value="1"/>
</dbReference>
<dbReference type="SUPFAM" id="SSF52058">
    <property type="entry name" value="L domain-like"/>
    <property type="match status" value="1"/>
</dbReference>
<dbReference type="InterPro" id="IPR002182">
    <property type="entry name" value="NB-ARC"/>
</dbReference>
<dbReference type="GO" id="GO:0051707">
    <property type="term" value="P:response to other organism"/>
    <property type="evidence" value="ECO:0007669"/>
    <property type="project" value="UniProtKB-ARBA"/>
</dbReference>
<dbReference type="FunFam" id="3.40.50.300:FF:001091">
    <property type="entry name" value="Probable disease resistance protein At1g61300"/>
    <property type="match status" value="1"/>
</dbReference>
<dbReference type="PRINTS" id="PR00364">
    <property type="entry name" value="DISEASERSIST"/>
</dbReference>